<sequence length="616" mass="69220">MMFTSSYSAIEFPTYHQEPIMIQQQHQQKMLLSQQQQRLLRPARSIHRIDHRRHQPSMEQQLQLQHHTKIAKSASLPGANTRIIVNNNNSPKLPPLMMRTRSSSVTSSEISPSLSTISNNSLQRNNSAESRTMTPLSRVPLPSIPPSLSSSPVVTVASPHVNNGNNSNINYCTINNNTSTILAPTSSVDHYQLQLQQRRPPSVATLLAQIPRRPTTSAVMSTTESIQTTTTTTTPSLKTSWKNMVSNTSLAMSPKKRKQQMQEEWGYILAQDHAEQDRLVAQHYLLRIIFGGDFSAPGVAHILDPPASSPSSSSSASSSSSSSASNNNNISNKPNGASFRPVVLDIGCGPGAWTMEMASLFPKATFIGIDQDQFFPQDIKPKNCHFRPYNIEQDGGTLPFPDNSIDYIYQRDMNWVLTTDLWKNLMSEYMRILKPGGWVELVEPDLETQSSLPNECLMNDKILEGMIRRQQNPYMARHLSTLLASNGFRRVQSQFQSLPLGWDPVEEEEESTSSSSDNIQQNQQSTTKKSTSSNSNNNNNTNKKKKKCSELARLAASQHLFLLQSLRPWLSLVMNLNIEKFNNHIMGLPESWRLGQTYINWHCATAQKPHLPHYHH</sequence>
<comment type="caution">
    <text evidence="3">The sequence shown here is derived from an EMBL/GenBank/DDBJ whole genome shotgun (WGS) entry which is preliminary data.</text>
</comment>
<feature type="domain" description="Methyltransferase" evidence="2">
    <location>
        <begin position="343"/>
        <end position="437"/>
    </location>
</feature>
<dbReference type="PANTHER" id="PTHR43591">
    <property type="entry name" value="METHYLTRANSFERASE"/>
    <property type="match status" value="1"/>
</dbReference>
<evidence type="ECO:0000259" key="2">
    <source>
        <dbReference type="Pfam" id="PF13649"/>
    </source>
</evidence>
<dbReference type="OrthoDB" id="2013972at2759"/>
<evidence type="ECO:0000313" key="4">
    <source>
        <dbReference type="Proteomes" id="UP000646827"/>
    </source>
</evidence>
<feature type="compositionally biased region" description="Polar residues" evidence="1">
    <location>
        <begin position="119"/>
        <end position="134"/>
    </location>
</feature>
<dbReference type="SUPFAM" id="SSF53335">
    <property type="entry name" value="S-adenosyl-L-methionine-dependent methyltransferases"/>
    <property type="match status" value="1"/>
</dbReference>
<protein>
    <recommendedName>
        <fullName evidence="2">Methyltransferase domain-containing protein</fullName>
    </recommendedName>
</protein>
<proteinExistence type="predicted"/>
<reference evidence="3 4" key="1">
    <citation type="submission" date="2020-12" db="EMBL/GenBank/DDBJ databases">
        <title>Metabolic potential, ecology and presence of endohyphal bacteria is reflected in genomic diversity of Mucoromycotina.</title>
        <authorList>
            <person name="Muszewska A."/>
            <person name="Okrasinska A."/>
            <person name="Steczkiewicz K."/>
            <person name="Drgas O."/>
            <person name="Orlowska M."/>
            <person name="Perlinska-Lenart U."/>
            <person name="Aleksandrzak-Piekarczyk T."/>
            <person name="Szatraj K."/>
            <person name="Zielenkiewicz U."/>
            <person name="Pilsyk S."/>
            <person name="Malc E."/>
            <person name="Mieczkowski P."/>
            <person name="Kruszewska J.S."/>
            <person name="Biernat P."/>
            <person name="Pawlowska J."/>
        </authorList>
    </citation>
    <scope>NUCLEOTIDE SEQUENCE [LARGE SCALE GENOMIC DNA]</scope>
    <source>
        <strain evidence="3 4">CBS 142.35</strain>
    </source>
</reference>
<dbReference type="Pfam" id="PF13649">
    <property type="entry name" value="Methyltransf_25"/>
    <property type="match status" value="1"/>
</dbReference>
<organism evidence="3 4">
    <name type="scientific">Circinella minor</name>
    <dbReference type="NCBI Taxonomy" id="1195481"/>
    <lineage>
        <taxon>Eukaryota</taxon>
        <taxon>Fungi</taxon>
        <taxon>Fungi incertae sedis</taxon>
        <taxon>Mucoromycota</taxon>
        <taxon>Mucoromycotina</taxon>
        <taxon>Mucoromycetes</taxon>
        <taxon>Mucorales</taxon>
        <taxon>Lichtheimiaceae</taxon>
        <taxon>Circinella</taxon>
    </lineage>
</organism>
<dbReference type="Proteomes" id="UP000646827">
    <property type="component" value="Unassembled WGS sequence"/>
</dbReference>
<evidence type="ECO:0000313" key="3">
    <source>
        <dbReference type="EMBL" id="KAG2221128.1"/>
    </source>
</evidence>
<dbReference type="GO" id="GO:0008168">
    <property type="term" value="F:methyltransferase activity"/>
    <property type="evidence" value="ECO:0007669"/>
    <property type="project" value="TreeGrafter"/>
</dbReference>
<feature type="compositionally biased region" description="Low complexity" evidence="1">
    <location>
        <begin position="221"/>
        <end position="236"/>
    </location>
</feature>
<dbReference type="InterPro" id="IPR041698">
    <property type="entry name" value="Methyltransf_25"/>
</dbReference>
<feature type="region of interest" description="Disordered" evidence="1">
    <location>
        <begin position="105"/>
        <end position="139"/>
    </location>
</feature>
<dbReference type="Gene3D" id="3.40.50.150">
    <property type="entry name" value="Vaccinia Virus protein VP39"/>
    <property type="match status" value="1"/>
</dbReference>
<dbReference type="PANTHER" id="PTHR43591:SF24">
    <property type="entry name" value="2-METHOXY-6-POLYPRENYL-1,4-BENZOQUINOL METHYLASE, MITOCHONDRIAL"/>
    <property type="match status" value="1"/>
</dbReference>
<accession>A0A8H7S455</accession>
<dbReference type="AlphaFoldDB" id="A0A8H7S455"/>
<dbReference type="EMBL" id="JAEPRB010000118">
    <property type="protein sequence ID" value="KAG2221128.1"/>
    <property type="molecule type" value="Genomic_DNA"/>
</dbReference>
<keyword evidence="4" id="KW-1185">Reference proteome</keyword>
<dbReference type="CDD" id="cd02440">
    <property type="entry name" value="AdoMet_MTases"/>
    <property type="match status" value="1"/>
</dbReference>
<feature type="region of interest" description="Disordered" evidence="1">
    <location>
        <begin position="305"/>
        <end position="332"/>
    </location>
</feature>
<feature type="region of interest" description="Disordered" evidence="1">
    <location>
        <begin position="502"/>
        <end position="547"/>
    </location>
</feature>
<evidence type="ECO:0000256" key="1">
    <source>
        <dbReference type="SAM" id="MobiDB-lite"/>
    </source>
</evidence>
<name>A0A8H7S455_9FUNG</name>
<feature type="compositionally biased region" description="Low complexity" evidence="1">
    <location>
        <begin position="105"/>
        <end position="118"/>
    </location>
</feature>
<feature type="region of interest" description="Disordered" evidence="1">
    <location>
        <begin position="214"/>
        <end position="236"/>
    </location>
</feature>
<feature type="compositionally biased region" description="Low complexity" evidence="1">
    <location>
        <begin position="512"/>
        <end position="541"/>
    </location>
</feature>
<dbReference type="InterPro" id="IPR029063">
    <property type="entry name" value="SAM-dependent_MTases_sf"/>
</dbReference>
<gene>
    <name evidence="3" type="ORF">INT45_004437</name>
</gene>